<dbReference type="AlphaFoldDB" id="A0A085W9I9"/>
<evidence type="ECO:0000256" key="3">
    <source>
        <dbReference type="ARBA" id="ARBA00023004"/>
    </source>
</evidence>
<keyword evidence="1 4" id="KW-0349">Heme</keyword>
<feature type="transmembrane region" description="Helical" evidence="5">
    <location>
        <begin position="73"/>
        <end position="92"/>
    </location>
</feature>
<feature type="domain" description="Cytochrome c" evidence="6">
    <location>
        <begin position="603"/>
        <end position="771"/>
    </location>
</feature>
<dbReference type="Gene3D" id="1.10.760.10">
    <property type="entry name" value="Cytochrome c-like domain"/>
    <property type="match status" value="1"/>
</dbReference>
<dbReference type="SUPFAM" id="SSF46626">
    <property type="entry name" value="Cytochrome c"/>
    <property type="match status" value="1"/>
</dbReference>
<dbReference type="PANTHER" id="PTHR30600:SF9">
    <property type="entry name" value="BLR7738 PROTEIN"/>
    <property type="match status" value="1"/>
</dbReference>
<dbReference type="STRING" id="394096.DB31_2146"/>
<dbReference type="EMBL" id="JMCB01000014">
    <property type="protein sequence ID" value="KFE64352.1"/>
    <property type="molecule type" value="Genomic_DNA"/>
</dbReference>
<dbReference type="Pfam" id="PF13442">
    <property type="entry name" value="Cytochrome_CBB3"/>
    <property type="match status" value="1"/>
</dbReference>
<dbReference type="Pfam" id="PF21419">
    <property type="entry name" value="RoxA-like_Cyt-c"/>
    <property type="match status" value="1"/>
</dbReference>
<name>A0A085W9I9_9BACT</name>
<keyword evidence="2 4" id="KW-0479">Metal-binding</keyword>
<feature type="transmembrane region" description="Helical" evidence="5">
    <location>
        <begin position="250"/>
        <end position="270"/>
    </location>
</feature>
<accession>A0A085W9I9</accession>
<feature type="transmembrane region" description="Helical" evidence="5">
    <location>
        <begin position="48"/>
        <end position="66"/>
    </location>
</feature>
<evidence type="ECO:0000259" key="6">
    <source>
        <dbReference type="PROSITE" id="PS51007"/>
    </source>
</evidence>
<feature type="transmembrane region" description="Helical" evidence="5">
    <location>
        <begin position="307"/>
        <end position="327"/>
    </location>
</feature>
<proteinExistence type="predicted"/>
<organism evidence="7 8">
    <name type="scientific">Hyalangium minutum</name>
    <dbReference type="NCBI Taxonomy" id="394096"/>
    <lineage>
        <taxon>Bacteria</taxon>
        <taxon>Pseudomonadati</taxon>
        <taxon>Myxococcota</taxon>
        <taxon>Myxococcia</taxon>
        <taxon>Myxococcales</taxon>
        <taxon>Cystobacterineae</taxon>
        <taxon>Archangiaceae</taxon>
        <taxon>Hyalangium</taxon>
    </lineage>
</organism>
<dbReference type="InterPro" id="IPR051395">
    <property type="entry name" value="Cytochrome_c_Peroxidase/MauG"/>
</dbReference>
<keyword evidence="8" id="KW-1185">Reference proteome</keyword>
<comment type="caution">
    <text evidence="7">The sequence shown here is derived from an EMBL/GenBank/DDBJ whole genome shotgun (WGS) entry which is preliminary data.</text>
</comment>
<keyword evidence="5" id="KW-1133">Transmembrane helix</keyword>
<dbReference type="GO" id="GO:0046872">
    <property type="term" value="F:metal ion binding"/>
    <property type="evidence" value="ECO:0007669"/>
    <property type="project" value="UniProtKB-KW"/>
</dbReference>
<dbReference type="GO" id="GO:0009055">
    <property type="term" value="F:electron transfer activity"/>
    <property type="evidence" value="ECO:0007669"/>
    <property type="project" value="InterPro"/>
</dbReference>
<dbReference type="Proteomes" id="UP000028725">
    <property type="component" value="Unassembled WGS sequence"/>
</dbReference>
<sequence length="771" mass="85562">MNRWLRVYAWVAVVGAVGQVGFAAAAIFQPDVFGTMMATGRVVFSSVWLGNMGMLLIPLSLFMLATARDPVKFAPVAWLVVLEKVLASAYWLRLVLDPAYGKDFLPLLVVDGALAVLPLVLLQLGLPPELRLSLGNLGRAAGAFRPVKMERGGLTWFQRVVWLGSVLNLGFILPALFSQGLIAKAIGAQYVDFSGIWLTMAGIVLLGVSLVYLPAVADPLRRPAAAWIVVSSRVIAAIFWFSIMRQPDRQVFTSFFISDGLFALVQLVLLQTGMPPELRISGANLKALLAEAWDVLVLKGRPLPERVAAALVAVLLGLFGYNTWYYLMRAEPEASYATDEEHYKYGAIGLSMSSRVPYWLWKVMPVLCKDKLPLPEQGWASFGFIQEPNQDLPVGFARRELGYPSVEPNCALCHSGSYRASASSPNGVLPAAPAHELDLEGFQRFLYDCAADPRFTASNVLAAIEKQNPMGTIESLYYRFAIIPMTQSGLLRQRGEYAWQKNRPKQGRGRTDTFNPTKIDVFFMGDDGSLGTTDLPQVWNQKPREKLWLHWDGNNGNIHERNFAAAMAIGATPESVLLPSFNRVTQYLLNLAPPSYPFPINKDAAQRGQGLYEQNCARCHSFQGQDVGGVTPVAEVGTDPHRLQSFTQSLVDNFHKIDMPPFKFDSYRKTQGYSNMPIDGIWARGPYLHNGSVPTLWDLLLPPEQRPTLFYRGYNVFDPERVGYVTQGPEAEAVGFRYDTSVVGNANSGHLYGTQLPEQERRDLLEYLKVL</sequence>
<feature type="transmembrane region" description="Helical" evidence="5">
    <location>
        <begin position="225"/>
        <end position="244"/>
    </location>
</feature>
<gene>
    <name evidence="7" type="ORF">DB31_2146</name>
</gene>
<evidence type="ECO:0000256" key="5">
    <source>
        <dbReference type="SAM" id="Phobius"/>
    </source>
</evidence>
<protein>
    <recommendedName>
        <fullName evidence="6">Cytochrome c domain-containing protein</fullName>
    </recommendedName>
</protein>
<evidence type="ECO:0000313" key="7">
    <source>
        <dbReference type="EMBL" id="KFE64352.1"/>
    </source>
</evidence>
<feature type="transmembrane region" description="Helical" evidence="5">
    <location>
        <begin position="7"/>
        <end position="28"/>
    </location>
</feature>
<evidence type="ECO:0000256" key="2">
    <source>
        <dbReference type="ARBA" id="ARBA00022723"/>
    </source>
</evidence>
<dbReference type="PATRIC" id="fig|394096.3.peg.6481"/>
<feature type="transmembrane region" description="Helical" evidence="5">
    <location>
        <begin position="160"/>
        <end position="182"/>
    </location>
</feature>
<evidence type="ECO:0000256" key="4">
    <source>
        <dbReference type="PROSITE-ProRule" id="PRU00433"/>
    </source>
</evidence>
<reference evidence="7 8" key="1">
    <citation type="submission" date="2014-04" db="EMBL/GenBank/DDBJ databases">
        <title>Genome assembly of Hyalangium minutum DSM 14724.</title>
        <authorList>
            <person name="Sharma G."/>
            <person name="Subramanian S."/>
        </authorList>
    </citation>
    <scope>NUCLEOTIDE SEQUENCE [LARGE SCALE GENOMIC DNA]</scope>
    <source>
        <strain evidence="7 8">DSM 14724</strain>
    </source>
</reference>
<evidence type="ECO:0000313" key="8">
    <source>
        <dbReference type="Proteomes" id="UP000028725"/>
    </source>
</evidence>
<dbReference type="GO" id="GO:0020037">
    <property type="term" value="F:heme binding"/>
    <property type="evidence" value="ECO:0007669"/>
    <property type="project" value="InterPro"/>
</dbReference>
<dbReference type="PANTHER" id="PTHR30600">
    <property type="entry name" value="CYTOCHROME C PEROXIDASE-RELATED"/>
    <property type="match status" value="1"/>
</dbReference>
<dbReference type="RefSeq" id="WP_205628605.1">
    <property type="nucleotide sequence ID" value="NZ_JMCB01000014.1"/>
</dbReference>
<dbReference type="GO" id="GO:0004130">
    <property type="term" value="F:cytochrome-c peroxidase activity"/>
    <property type="evidence" value="ECO:0007669"/>
    <property type="project" value="TreeGrafter"/>
</dbReference>
<dbReference type="InterPro" id="IPR036909">
    <property type="entry name" value="Cyt_c-like_dom_sf"/>
</dbReference>
<feature type="transmembrane region" description="Helical" evidence="5">
    <location>
        <begin position="194"/>
        <end position="213"/>
    </location>
</feature>
<keyword evidence="5" id="KW-0812">Transmembrane</keyword>
<dbReference type="PROSITE" id="PS51007">
    <property type="entry name" value="CYTC"/>
    <property type="match status" value="1"/>
</dbReference>
<dbReference type="InterPro" id="IPR009056">
    <property type="entry name" value="Cyt_c-like_dom"/>
</dbReference>
<keyword evidence="5" id="KW-0472">Membrane</keyword>
<feature type="transmembrane region" description="Helical" evidence="5">
    <location>
        <begin position="104"/>
        <end position="126"/>
    </location>
</feature>
<keyword evidence="3 4" id="KW-0408">Iron</keyword>
<evidence type="ECO:0000256" key="1">
    <source>
        <dbReference type="ARBA" id="ARBA00022617"/>
    </source>
</evidence>